<dbReference type="Gene3D" id="1.20.1070.10">
    <property type="entry name" value="Rhodopsin 7-helix transmembrane proteins"/>
    <property type="match status" value="1"/>
</dbReference>
<protein>
    <recommendedName>
        <fullName evidence="13">G-protein coupled receptors family 1 profile domain-containing protein</fullName>
    </recommendedName>
</protein>
<feature type="transmembrane region" description="Helical" evidence="11">
    <location>
        <begin position="439"/>
        <end position="462"/>
    </location>
</feature>
<dbReference type="PROSITE" id="PS50262">
    <property type="entry name" value="G_PROTEIN_RECEP_F1_2"/>
    <property type="match status" value="1"/>
</dbReference>
<evidence type="ECO:0000256" key="11">
    <source>
        <dbReference type="SAM" id="Phobius"/>
    </source>
</evidence>
<keyword evidence="8" id="KW-0675">Receptor</keyword>
<evidence type="ECO:0000256" key="9">
    <source>
        <dbReference type="ARBA" id="ARBA00023224"/>
    </source>
</evidence>
<name>A0AAW0U2Y1_SCYPA</name>
<feature type="transmembrane region" description="Helical" evidence="11">
    <location>
        <begin position="385"/>
        <end position="407"/>
    </location>
</feature>
<evidence type="ECO:0000259" key="13">
    <source>
        <dbReference type="PROSITE" id="PS50262"/>
    </source>
</evidence>
<comment type="similarity">
    <text evidence="2">Belongs to the G-protein coupled receptor 1 family.</text>
</comment>
<keyword evidence="12" id="KW-0732">Signal</keyword>
<dbReference type="PRINTS" id="PR00237">
    <property type="entry name" value="GPCRRHODOPSN"/>
</dbReference>
<proteinExistence type="inferred from homology"/>
<dbReference type="GO" id="GO:0005886">
    <property type="term" value="C:plasma membrane"/>
    <property type="evidence" value="ECO:0007669"/>
    <property type="project" value="UniProtKB-SubCell"/>
</dbReference>
<keyword evidence="7 11" id="KW-0472">Membrane</keyword>
<gene>
    <name evidence="14" type="ORF">O3P69_006818</name>
</gene>
<dbReference type="InterPro" id="IPR000276">
    <property type="entry name" value="GPCR_Rhodpsn"/>
</dbReference>
<keyword evidence="3" id="KW-1003">Cell membrane</keyword>
<dbReference type="GO" id="GO:0005576">
    <property type="term" value="C:extracellular region"/>
    <property type="evidence" value="ECO:0007669"/>
    <property type="project" value="InterPro"/>
</dbReference>
<comment type="caution">
    <text evidence="14">The sequence shown here is derived from an EMBL/GenBank/DDBJ whole genome shotgun (WGS) entry which is preliminary data.</text>
</comment>
<dbReference type="InterPro" id="IPR017452">
    <property type="entry name" value="GPCR_Rhodpsn_7TM"/>
</dbReference>
<organism evidence="14 15">
    <name type="scientific">Scylla paramamosain</name>
    <name type="common">Mud crab</name>
    <dbReference type="NCBI Taxonomy" id="85552"/>
    <lineage>
        <taxon>Eukaryota</taxon>
        <taxon>Metazoa</taxon>
        <taxon>Ecdysozoa</taxon>
        <taxon>Arthropoda</taxon>
        <taxon>Crustacea</taxon>
        <taxon>Multicrustacea</taxon>
        <taxon>Malacostraca</taxon>
        <taxon>Eumalacostraca</taxon>
        <taxon>Eucarida</taxon>
        <taxon>Decapoda</taxon>
        <taxon>Pleocyemata</taxon>
        <taxon>Brachyura</taxon>
        <taxon>Eubrachyura</taxon>
        <taxon>Portunoidea</taxon>
        <taxon>Portunidae</taxon>
        <taxon>Portuninae</taxon>
        <taxon>Scylla</taxon>
    </lineage>
</organism>
<accession>A0AAW0U2Y1</accession>
<keyword evidence="15" id="KW-1185">Reference proteome</keyword>
<reference evidence="14 15" key="1">
    <citation type="submission" date="2023-03" db="EMBL/GenBank/DDBJ databases">
        <title>High-quality genome of Scylla paramamosain provides insights in environmental adaptation.</title>
        <authorList>
            <person name="Zhang L."/>
        </authorList>
    </citation>
    <scope>NUCLEOTIDE SEQUENCE [LARGE SCALE GENOMIC DNA]</scope>
    <source>
        <strain evidence="14">LZ_2023a</strain>
        <tissue evidence="14">Muscle</tissue>
    </source>
</reference>
<feature type="transmembrane region" description="Helical" evidence="11">
    <location>
        <begin position="548"/>
        <end position="569"/>
    </location>
</feature>
<dbReference type="GO" id="GO:0006644">
    <property type="term" value="P:phospholipid metabolic process"/>
    <property type="evidence" value="ECO:0007669"/>
    <property type="project" value="InterPro"/>
</dbReference>
<dbReference type="AlphaFoldDB" id="A0AAW0U2Y1"/>
<dbReference type="InterPro" id="IPR010711">
    <property type="entry name" value="PLA2G12"/>
</dbReference>
<dbReference type="GO" id="GO:0004623">
    <property type="term" value="F:phospholipase A2 activity"/>
    <property type="evidence" value="ECO:0007669"/>
    <property type="project" value="InterPro"/>
</dbReference>
<dbReference type="SUPFAM" id="SSF81321">
    <property type="entry name" value="Family A G protein-coupled receptor-like"/>
    <property type="match status" value="1"/>
</dbReference>
<evidence type="ECO:0000256" key="10">
    <source>
        <dbReference type="SAM" id="MobiDB-lite"/>
    </source>
</evidence>
<evidence type="ECO:0000256" key="7">
    <source>
        <dbReference type="ARBA" id="ARBA00023136"/>
    </source>
</evidence>
<feature type="compositionally biased region" description="Basic and acidic residues" evidence="10">
    <location>
        <begin position="199"/>
        <end position="221"/>
    </location>
</feature>
<evidence type="ECO:0000256" key="3">
    <source>
        <dbReference type="ARBA" id="ARBA00022475"/>
    </source>
</evidence>
<keyword evidence="5 11" id="KW-1133">Transmembrane helix</keyword>
<feature type="signal peptide" evidence="12">
    <location>
        <begin position="1"/>
        <end position="18"/>
    </location>
</feature>
<feature type="region of interest" description="Disordered" evidence="10">
    <location>
        <begin position="176"/>
        <end position="240"/>
    </location>
</feature>
<feature type="transmembrane region" description="Helical" evidence="11">
    <location>
        <begin position="273"/>
        <end position="297"/>
    </location>
</feature>
<dbReference type="InterPro" id="IPR036444">
    <property type="entry name" value="PLipase_A2_dom_sf"/>
</dbReference>
<dbReference type="InterPro" id="IPR051880">
    <property type="entry name" value="GPC_Orphan_Receptors"/>
</dbReference>
<feature type="domain" description="G-protein coupled receptors family 1 profile" evidence="13">
    <location>
        <begin position="289"/>
        <end position="567"/>
    </location>
</feature>
<evidence type="ECO:0000256" key="4">
    <source>
        <dbReference type="ARBA" id="ARBA00022692"/>
    </source>
</evidence>
<dbReference type="PANTHER" id="PTHR24245">
    <property type="entry name" value="G-PROTEIN COUPLED RECEPTOR"/>
    <property type="match status" value="1"/>
</dbReference>
<comment type="subcellular location">
    <subcellularLocation>
        <location evidence="1">Cell membrane</location>
        <topology evidence="1">Multi-pass membrane protein</topology>
    </subcellularLocation>
</comment>
<keyword evidence="6" id="KW-0297">G-protein coupled receptor</keyword>
<evidence type="ECO:0000256" key="6">
    <source>
        <dbReference type="ARBA" id="ARBA00023040"/>
    </source>
</evidence>
<dbReference type="SUPFAM" id="SSF48619">
    <property type="entry name" value="Phospholipase A2, PLA2"/>
    <property type="match status" value="1"/>
</dbReference>
<keyword evidence="9" id="KW-0807">Transducer</keyword>
<evidence type="ECO:0000256" key="8">
    <source>
        <dbReference type="ARBA" id="ARBA00023170"/>
    </source>
</evidence>
<dbReference type="GO" id="GO:0050482">
    <property type="term" value="P:arachidonate secretion"/>
    <property type="evidence" value="ECO:0007669"/>
    <property type="project" value="InterPro"/>
</dbReference>
<keyword evidence="4 11" id="KW-0812">Transmembrane</keyword>
<dbReference type="PANTHER" id="PTHR24245:SF0">
    <property type="entry name" value="G-PROTEIN COUPLED RECEPTORS FAMILY 1 PROFILE DOMAIN-CONTAINING PROTEIN"/>
    <property type="match status" value="1"/>
</dbReference>
<dbReference type="EMBL" id="JARAKH010000020">
    <property type="protein sequence ID" value="KAK8393758.1"/>
    <property type="molecule type" value="Genomic_DNA"/>
</dbReference>
<dbReference type="Pfam" id="PF00001">
    <property type="entry name" value="7tm_1"/>
    <property type="match status" value="1"/>
</dbReference>
<dbReference type="GO" id="GO:0004930">
    <property type="term" value="F:G protein-coupled receptor activity"/>
    <property type="evidence" value="ECO:0007669"/>
    <property type="project" value="UniProtKB-KW"/>
</dbReference>
<dbReference type="Pfam" id="PF06951">
    <property type="entry name" value="PLA2G12"/>
    <property type="match status" value="1"/>
</dbReference>
<evidence type="ECO:0000256" key="2">
    <source>
        <dbReference type="ARBA" id="ARBA00010663"/>
    </source>
</evidence>
<evidence type="ECO:0000256" key="5">
    <source>
        <dbReference type="ARBA" id="ARBA00022989"/>
    </source>
</evidence>
<feature type="region of interest" description="Disordered" evidence="10">
    <location>
        <begin position="617"/>
        <end position="644"/>
    </location>
</feature>
<feature type="chain" id="PRO_5044001910" description="G-protein coupled receptors family 1 profile domain-containing protein" evidence="12">
    <location>
        <begin position="19"/>
        <end position="740"/>
    </location>
</feature>
<evidence type="ECO:0000313" key="15">
    <source>
        <dbReference type="Proteomes" id="UP001487740"/>
    </source>
</evidence>
<feature type="transmembrane region" description="Helical" evidence="11">
    <location>
        <begin position="514"/>
        <end position="536"/>
    </location>
</feature>
<dbReference type="GO" id="GO:0005509">
    <property type="term" value="F:calcium ion binding"/>
    <property type="evidence" value="ECO:0007669"/>
    <property type="project" value="InterPro"/>
</dbReference>
<evidence type="ECO:0000313" key="14">
    <source>
        <dbReference type="EMBL" id="KAK8393758.1"/>
    </source>
</evidence>
<evidence type="ECO:0000256" key="12">
    <source>
        <dbReference type="SAM" id="SignalP"/>
    </source>
</evidence>
<feature type="transmembrane region" description="Helical" evidence="11">
    <location>
        <begin position="309"/>
        <end position="328"/>
    </location>
</feature>
<sequence>MNPRSLLIFLLTATLTGADNVALFWNLYDAVVSGGRILHDVAEGVGAVSKAIRAIDNFLDTSAQIQVTEALSSKAEETKDIQAVVVQEPDSLTDPDEIPIPSSFSGCGALGLHIRDDSLPITTMTDCCSTHYACYSTSCKVNKKECDGKLKSCLYVACDGRSSDKMMQKSCKGAAKLLSSTRRRKNSDAKNHRRHRSMERKDEGIKGKIELPVKSGERPEEGNGGGRRGRGEASPKERRRVVVISSPRAAGHTMWNITNDTDWEAAVGVGEKAVLACVGVMMGVVGGTGNWLVVILVARSPTMRPPVNLLLASVAVCDALSCCLLMPLELASLFSQGQILPTPLCHAHAFLWCVVEVEGVTVLAAVCVDRYLLLVRRCAPLGSPAACRVLVGTWAASVALALVPHLGVGGRLAPPLPGGLTRCVWVPVTHPTTAHLTYIAARCLAVLVIPALLVGFCLASILARSRSNMTKVCGGGKGARDNYTGVVDMVNECGRRRGSWMPLGEDLHHRTRTVISLGTLCLLALLGRAPLLLSHLGLVMGNGQGWAWFPWVAWWAYFPATVSPLVYTFRINNLRAEVQELCPWLLLLARRQRRGLCPSTRQTAYLVTPPMPSVSTPAPPSLQVHIGGSQHPRGPLTQSSGPEGKRYTFKVPPTIPHRPSPADVVLLQGRVCAATALLAPSPARLLMKIIRVAGVSRGQARPGAGGQGCRLPPPSLPWRARSAAGAAWSGFEVAAGLVHL</sequence>
<feature type="transmembrane region" description="Helical" evidence="11">
    <location>
        <begin position="348"/>
        <end position="373"/>
    </location>
</feature>
<dbReference type="Proteomes" id="UP001487740">
    <property type="component" value="Unassembled WGS sequence"/>
</dbReference>
<dbReference type="GO" id="GO:0016042">
    <property type="term" value="P:lipid catabolic process"/>
    <property type="evidence" value="ECO:0007669"/>
    <property type="project" value="InterPro"/>
</dbReference>
<evidence type="ECO:0000256" key="1">
    <source>
        <dbReference type="ARBA" id="ARBA00004651"/>
    </source>
</evidence>
<feature type="compositionally biased region" description="Basic residues" evidence="10">
    <location>
        <begin position="181"/>
        <end position="198"/>
    </location>
</feature>